<feature type="non-terminal residue" evidence="1">
    <location>
        <position position="252"/>
    </location>
</feature>
<accession>A0A6J4HU47</accession>
<evidence type="ECO:0000313" key="1">
    <source>
        <dbReference type="EMBL" id="CAA9233021.1"/>
    </source>
</evidence>
<dbReference type="AlphaFoldDB" id="A0A6J4HU47"/>
<organism evidence="1">
    <name type="scientific">uncultured Chloroflexia bacterium</name>
    <dbReference type="NCBI Taxonomy" id="1672391"/>
    <lineage>
        <taxon>Bacteria</taxon>
        <taxon>Bacillati</taxon>
        <taxon>Chloroflexota</taxon>
        <taxon>Chloroflexia</taxon>
        <taxon>environmental samples</taxon>
    </lineage>
</organism>
<proteinExistence type="predicted"/>
<gene>
    <name evidence="1" type="ORF">AVDCRST_MAG93-973</name>
</gene>
<reference evidence="1" key="1">
    <citation type="submission" date="2020-02" db="EMBL/GenBank/DDBJ databases">
        <authorList>
            <person name="Meier V. D."/>
        </authorList>
    </citation>
    <scope>NUCLEOTIDE SEQUENCE</scope>
    <source>
        <strain evidence="1">AVDCRST_MAG93</strain>
    </source>
</reference>
<name>A0A6J4HU47_9CHLR</name>
<dbReference type="EMBL" id="CADCTR010000321">
    <property type="protein sequence ID" value="CAA9233021.1"/>
    <property type="molecule type" value="Genomic_DNA"/>
</dbReference>
<sequence length="252" mass="29120">MGSLPEDRRKQALLRAWRDVWRLLPNERQQRDWTYDELRRVEEATLSKMVKLSESEIREAVSEDLVRAELCDVYVFVVDGVEFVGGADLGVIQAGVRRAANTVAQSGRSMHDHVRACVTETLEEEQSRRVAYINRLKPRELLSTLVSTTLRRAALLMHYLSNEQRHALSTLLYHELGNKPRPVRMDRELELPAEPTLQQRYAWVHWYLWCMRMHSPEMQQRLGGVPRIIVVGDRDAQLTNKKTGDLADPLGP</sequence>
<protein>
    <submittedName>
        <fullName evidence="1">Uncharacterized protein</fullName>
    </submittedName>
</protein>